<dbReference type="PANTHER" id="PTHR35811:SF1">
    <property type="entry name" value="HTH OST-TYPE DOMAIN-CONTAINING PROTEIN"/>
    <property type="match status" value="1"/>
</dbReference>
<dbReference type="InterPro" id="IPR002790">
    <property type="entry name" value="CHP00288"/>
</dbReference>
<dbReference type="InterPro" id="IPR021139">
    <property type="entry name" value="NYN"/>
</dbReference>
<accession>A0A497JLE5</accession>
<dbReference type="Pfam" id="PF01936">
    <property type="entry name" value="NYN"/>
    <property type="match status" value="1"/>
</dbReference>
<dbReference type="PANTHER" id="PTHR35811">
    <property type="entry name" value="SLR1870 PROTEIN"/>
    <property type="match status" value="1"/>
</dbReference>
<evidence type="ECO:0000313" key="3">
    <source>
        <dbReference type="Proteomes" id="UP000278031"/>
    </source>
</evidence>
<evidence type="ECO:0000313" key="2">
    <source>
        <dbReference type="EMBL" id="RLG71193.1"/>
    </source>
</evidence>
<gene>
    <name evidence="2" type="ORF">DRO04_00285</name>
</gene>
<protein>
    <submittedName>
        <fullName evidence="2">TIGR00288 family NYN domain-containing protein</fullName>
    </submittedName>
</protein>
<comment type="caution">
    <text evidence="2">The sequence shown here is derived from an EMBL/GenBank/DDBJ whole genome shotgun (WGS) entry which is preliminary data.</text>
</comment>
<proteinExistence type="predicted"/>
<name>A0A497JLE5_9ARCH</name>
<dbReference type="Gene3D" id="3.40.50.1010">
    <property type="entry name" value="5'-nuclease"/>
    <property type="match status" value="1"/>
</dbReference>
<evidence type="ECO:0000259" key="1">
    <source>
        <dbReference type="Pfam" id="PF01936"/>
    </source>
</evidence>
<feature type="domain" description="NYN" evidence="1">
    <location>
        <begin position="17"/>
        <end position="147"/>
    </location>
</feature>
<dbReference type="EMBL" id="QMWP01000005">
    <property type="protein sequence ID" value="RLG71193.1"/>
    <property type="molecule type" value="Genomic_DNA"/>
</dbReference>
<dbReference type="NCBIfam" id="TIGR00288">
    <property type="entry name" value="TIGR00288 family NYN domain-containing protein"/>
    <property type="match status" value="1"/>
</dbReference>
<dbReference type="GO" id="GO:0004540">
    <property type="term" value="F:RNA nuclease activity"/>
    <property type="evidence" value="ECO:0007669"/>
    <property type="project" value="InterPro"/>
</dbReference>
<organism evidence="2 3">
    <name type="scientific">Candidatus Iainarchaeum sp</name>
    <dbReference type="NCBI Taxonomy" id="3101447"/>
    <lineage>
        <taxon>Archaea</taxon>
        <taxon>Candidatus Iainarchaeota</taxon>
        <taxon>Candidatus Iainarchaeia</taxon>
        <taxon>Candidatus Iainarchaeales</taxon>
        <taxon>Candidatus Iainarchaeaceae</taxon>
        <taxon>Candidatus Iainarchaeum</taxon>
    </lineage>
</organism>
<dbReference type="AlphaFoldDB" id="A0A497JLE5"/>
<reference evidence="2 3" key="1">
    <citation type="submission" date="2018-06" db="EMBL/GenBank/DDBJ databases">
        <title>Extensive metabolic versatility and redundancy in microbially diverse, dynamic hydrothermal sediments.</title>
        <authorList>
            <person name="Dombrowski N."/>
            <person name="Teske A."/>
            <person name="Baker B.J."/>
        </authorList>
    </citation>
    <scope>NUCLEOTIDE SEQUENCE [LARGE SCALE GENOMIC DNA]</scope>
    <source>
        <strain evidence="2">B51_G17</strain>
    </source>
</reference>
<dbReference type="Proteomes" id="UP000278031">
    <property type="component" value="Unassembled WGS sequence"/>
</dbReference>
<sequence>MLEKLKKKLIKSEKKNLAVFVDGPNILRKELKINLQDISDALKKLGKIKIARAYLNQYATDKLVEACANQGYEPIIVVGDVDVYMAVDATEACFNPNIDAIAFVTRDSDFLPALIKAKRNGKETIVVLVEEASAVALKNTADKVIILHKGV</sequence>
<dbReference type="CDD" id="cd18726">
    <property type="entry name" value="PIN_LabA-like"/>
    <property type="match status" value="1"/>
</dbReference>